<proteinExistence type="predicted"/>
<name>A0A822Y5W1_NELNU</name>
<dbReference type="AlphaFoldDB" id="A0A822Y5W1"/>
<comment type="caution">
    <text evidence="1">The sequence shown here is derived from an EMBL/GenBank/DDBJ whole genome shotgun (WGS) entry which is preliminary data.</text>
</comment>
<dbReference type="EMBL" id="DUZY01000002">
    <property type="protein sequence ID" value="DAD26719.1"/>
    <property type="molecule type" value="Genomic_DNA"/>
</dbReference>
<protein>
    <submittedName>
        <fullName evidence="1">Uncharacterized protein</fullName>
    </submittedName>
</protein>
<reference evidence="1 2" key="1">
    <citation type="journal article" date="2020" name="Mol. Biol. Evol.">
        <title>Distinct Expression and Methylation Patterns for Genes with Different Fates following a Single Whole-Genome Duplication in Flowering Plants.</title>
        <authorList>
            <person name="Shi T."/>
            <person name="Rahmani R.S."/>
            <person name="Gugger P.F."/>
            <person name="Wang M."/>
            <person name="Li H."/>
            <person name="Zhang Y."/>
            <person name="Li Z."/>
            <person name="Wang Q."/>
            <person name="Van de Peer Y."/>
            <person name="Marchal K."/>
            <person name="Chen J."/>
        </authorList>
    </citation>
    <scope>NUCLEOTIDE SEQUENCE [LARGE SCALE GENOMIC DNA]</scope>
    <source>
        <tissue evidence="1">Leaf</tissue>
    </source>
</reference>
<evidence type="ECO:0000313" key="2">
    <source>
        <dbReference type="Proteomes" id="UP000607653"/>
    </source>
</evidence>
<evidence type="ECO:0000313" key="1">
    <source>
        <dbReference type="EMBL" id="DAD26719.1"/>
    </source>
</evidence>
<keyword evidence="2" id="KW-1185">Reference proteome</keyword>
<accession>A0A822Y5W1</accession>
<dbReference type="Proteomes" id="UP000607653">
    <property type="component" value="Unassembled WGS sequence"/>
</dbReference>
<sequence length="58" mass="6655">MNVEIEGDCKELIDDLSKDEKDSNLDFTSILMDTLKILEGCKLRFCMSEKKAMKLHTS</sequence>
<gene>
    <name evidence="1" type="ORF">HUJ06_028187</name>
</gene>
<organism evidence="1 2">
    <name type="scientific">Nelumbo nucifera</name>
    <name type="common">Sacred lotus</name>
    <dbReference type="NCBI Taxonomy" id="4432"/>
    <lineage>
        <taxon>Eukaryota</taxon>
        <taxon>Viridiplantae</taxon>
        <taxon>Streptophyta</taxon>
        <taxon>Embryophyta</taxon>
        <taxon>Tracheophyta</taxon>
        <taxon>Spermatophyta</taxon>
        <taxon>Magnoliopsida</taxon>
        <taxon>Proteales</taxon>
        <taxon>Nelumbonaceae</taxon>
        <taxon>Nelumbo</taxon>
    </lineage>
</organism>